<evidence type="ECO:0000256" key="6">
    <source>
        <dbReference type="ARBA" id="ARBA00022777"/>
    </source>
</evidence>
<dbReference type="Gene3D" id="1.10.510.10">
    <property type="entry name" value="Transferase(Phosphotransferase) domain 1"/>
    <property type="match status" value="1"/>
</dbReference>
<dbReference type="PROSITE" id="PS00107">
    <property type="entry name" value="PROTEIN_KINASE_ATP"/>
    <property type="match status" value="1"/>
</dbReference>
<name>A0A1E4SWU6_9ASCO</name>
<proteinExistence type="inferred from homology"/>
<dbReference type="SUPFAM" id="SSF56112">
    <property type="entry name" value="Protein kinase-like (PK-like)"/>
    <property type="match status" value="1"/>
</dbReference>
<dbReference type="GO" id="GO:0004674">
    <property type="term" value="F:protein serine/threonine kinase activity"/>
    <property type="evidence" value="ECO:0007669"/>
    <property type="project" value="UniProtKB-KW"/>
</dbReference>
<dbReference type="PANTHER" id="PTHR24346">
    <property type="entry name" value="MAP/MICROTUBULE AFFINITY-REGULATING KINASE"/>
    <property type="match status" value="1"/>
</dbReference>
<dbReference type="SMART" id="SM00220">
    <property type="entry name" value="S_TKc"/>
    <property type="match status" value="1"/>
</dbReference>
<dbReference type="InterPro" id="IPR017441">
    <property type="entry name" value="Protein_kinase_ATP_BS"/>
</dbReference>
<feature type="region of interest" description="Disordered" evidence="11">
    <location>
        <begin position="721"/>
        <end position="790"/>
    </location>
</feature>
<dbReference type="STRING" id="983967.A0A1E4SWU6"/>
<evidence type="ECO:0000256" key="1">
    <source>
        <dbReference type="ARBA" id="ARBA00010791"/>
    </source>
</evidence>
<feature type="domain" description="KA1" evidence="13">
    <location>
        <begin position="1099"/>
        <end position="1148"/>
    </location>
</feature>
<dbReference type="Proteomes" id="UP000094801">
    <property type="component" value="Unassembled WGS sequence"/>
</dbReference>
<feature type="region of interest" description="Disordered" evidence="11">
    <location>
        <begin position="125"/>
        <end position="162"/>
    </location>
</feature>
<accession>A0A1E4SWU6</accession>
<gene>
    <name evidence="14" type="ORF">CANARDRAFT_182010</name>
</gene>
<feature type="compositionally biased region" description="Basic residues" evidence="11">
    <location>
        <begin position="765"/>
        <end position="781"/>
    </location>
</feature>
<dbReference type="GO" id="GO:0000226">
    <property type="term" value="P:microtubule cytoskeleton organization"/>
    <property type="evidence" value="ECO:0007669"/>
    <property type="project" value="TreeGrafter"/>
</dbReference>
<dbReference type="InterPro" id="IPR008271">
    <property type="entry name" value="Ser/Thr_kinase_AS"/>
</dbReference>
<dbReference type="EC" id="2.7.11.1" evidence="2"/>
<feature type="domain" description="Protein kinase" evidence="12">
    <location>
        <begin position="166"/>
        <end position="444"/>
    </location>
</feature>
<dbReference type="GO" id="GO:0035556">
    <property type="term" value="P:intracellular signal transduction"/>
    <property type="evidence" value="ECO:0007669"/>
    <property type="project" value="TreeGrafter"/>
</dbReference>
<evidence type="ECO:0000256" key="2">
    <source>
        <dbReference type="ARBA" id="ARBA00012513"/>
    </source>
</evidence>
<dbReference type="InterPro" id="IPR001772">
    <property type="entry name" value="KA1_dom"/>
</dbReference>
<feature type="compositionally biased region" description="Polar residues" evidence="11">
    <location>
        <begin position="952"/>
        <end position="963"/>
    </location>
</feature>
<dbReference type="Gene3D" id="3.30.310.80">
    <property type="entry name" value="Kinase associated domain 1, KA1"/>
    <property type="match status" value="1"/>
</dbReference>
<dbReference type="PROSITE" id="PS00108">
    <property type="entry name" value="PROTEIN_KINASE_ST"/>
    <property type="match status" value="1"/>
</dbReference>
<evidence type="ECO:0000256" key="5">
    <source>
        <dbReference type="ARBA" id="ARBA00022741"/>
    </source>
</evidence>
<dbReference type="Pfam" id="PF00069">
    <property type="entry name" value="Pkinase"/>
    <property type="match status" value="1"/>
</dbReference>
<dbReference type="InterPro" id="IPR028375">
    <property type="entry name" value="KA1/Ssp2_C"/>
</dbReference>
<keyword evidence="3" id="KW-0723">Serine/threonine-protein kinase</keyword>
<dbReference type="AlphaFoldDB" id="A0A1E4SWU6"/>
<dbReference type="GO" id="GO:0005524">
    <property type="term" value="F:ATP binding"/>
    <property type="evidence" value="ECO:0007669"/>
    <property type="project" value="UniProtKB-UniRule"/>
</dbReference>
<feature type="region of interest" description="Disordered" evidence="11">
    <location>
        <begin position="1"/>
        <end position="108"/>
    </location>
</feature>
<evidence type="ECO:0000259" key="12">
    <source>
        <dbReference type="PROSITE" id="PS50011"/>
    </source>
</evidence>
<dbReference type="PROSITE" id="PS50032">
    <property type="entry name" value="KA1"/>
    <property type="match status" value="1"/>
</dbReference>
<evidence type="ECO:0000256" key="11">
    <source>
        <dbReference type="SAM" id="MobiDB-lite"/>
    </source>
</evidence>
<dbReference type="SUPFAM" id="SSF103243">
    <property type="entry name" value="KA1-like"/>
    <property type="match status" value="1"/>
</dbReference>
<comment type="catalytic activity">
    <reaction evidence="8">
        <text>L-threonyl-[protein] + ATP = O-phospho-L-threonyl-[protein] + ADP + H(+)</text>
        <dbReference type="Rhea" id="RHEA:46608"/>
        <dbReference type="Rhea" id="RHEA-COMP:11060"/>
        <dbReference type="Rhea" id="RHEA-COMP:11605"/>
        <dbReference type="ChEBI" id="CHEBI:15378"/>
        <dbReference type="ChEBI" id="CHEBI:30013"/>
        <dbReference type="ChEBI" id="CHEBI:30616"/>
        <dbReference type="ChEBI" id="CHEBI:61977"/>
        <dbReference type="ChEBI" id="CHEBI:456216"/>
        <dbReference type="EC" id="2.7.11.1"/>
    </reaction>
</comment>
<evidence type="ECO:0000256" key="8">
    <source>
        <dbReference type="ARBA" id="ARBA00047899"/>
    </source>
</evidence>
<evidence type="ECO:0000256" key="10">
    <source>
        <dbReference type="PROSITE-ProRule" id="PRU10141"/>
    </source>
</evidence>
<evidence type="ECO:0000259" key="13">
    <source>
        <dbReference type="PROSITE" id="PS50032"/>
    </source>
</evidence>
<keyword evidence="6" id="KW-0418">Kinase</keyword>
<evidence type="ECO:0000256" key="4">
    <source>
        <dbReference type="ARBA" id="ARBA00022679"/>
    </source>
</evidence>
<evidence type="ECO:0000256" key="7">
    <source>
        <dbReference type="ARBA" id="ARBA00022840"/>
    </source>
</evidence>
<feature type="compositionally biased region" description="Polar residues" evidence="11">
    <location>
        <begin position="604"/>
        <end position="638"/>
    </location>
</feature>
<keyword evidence="15" id="KW-1185">Reference proteome</keyword>
<feature type="compositionally biased region" description="Basic and acidic residues" evidence="11">
    <location>
        <begin position="664"/>
        <end position="679"/>
    </location>
</feature>
<keyword evidence="7 10" id="KW-0067">ATP-binding</keyword>
<keyword evidence="5 10" id="KW-0547">Nucleotide-binding</keyword>
<organism evidence="14 15">
    <name type="scientific">[Candida] arabinofermentans NRRL YB-2248</name>
    <dbReference type="NCBI Taxonomy" id="983967"/>
    <lineage>
        <taxon>Eukaryota</taxon>
        <taxon>Fungi</taxon>
        <taxon>Dikarya</taxon>
        <taxon>Ascomycota</taxon>
        <taxon>Saccharomycotina</taxon>
        <taxon>Pichiomycetes</taxon>
        <taxon>Pichiales</taxon>
        <taxon>Pichiaceae</taxon>
        <taxon>Ogataea</taxon>
        <taxon>Ogataea/Candida clade</taxon>
    </lineage>
</organism>
<dbReference type="GO" id="GO:0106310">
    <property type="term" value="F:protein serine kinase activity"/>
    <property type="evidence" value="ECO:0007669"/>
    <property type="project" value="RHEA"/>
</dbReference>
<feature type="region of interest" description="Disordered" evidence="11">
    <location>
        <begin position="935"/>
        <end position="1045"/>
    </location>
</feature>
<dbReference type="PANTHER" id="PTHR24346:SF82">
    <property type="entry name" value="KP78A-RELATED"/>
    <property type="match status" value="1"/>
</dbReference>
<dbReference type="InterPro" id="IPR011009">
    <property type="entry name" value="Kinase-like_dom_sf"/>
</dbReference>
<dbReference type="GO" id="GO:0005737">
    <property type="term" value="C:cytoplasm"/>
    <property type="evidence" value="ECO:0007669"/>
    <property type="project" value="TreeGrafter"/>
</dbReference>
<sequence length="1148" mass="127951">MSYEDQASPIQPKTRQGTGDNQSLLLPKVRKPNLSRADSLKTEGNQFTLNAAPATPRMLRSSSNQNGLNDEYTINADYQPQSKRSFSNSTPQPHMAQTPIHIPGEAHQDGKELLPGVEFNASDTRKIPNQSASQSQSATPSKPLSRSSSTPPQQQQQFHRKSIGDWDFAKTIGAGSMGKVKLAKHRITSEICAVKVVPRAAKIWERQHMNDLPTNDTNELAKKKKEYEKELARDKRTIREGALGRILYHPYICRLYEMFPMTNHYYMLFEYVSGGQMLDYIVAHGSLKERHARKFCRGIASALDYCHSNNIVHRDLKIENIMINKNGEIKIIDFGLSNMFDGEHLLKTYCGSLYFAAPELLSAHPYIGPEVDVWSFGVVLFVLVCGRVPFDDPSVSSLHEKIKRGHVEYPDNISKECVSLLSRMLVVDPSHRATLSEVLNHPWMVKGFEGPAPSYLPHRVPLQLPLDENVLRTIVSYDLGTEEQVYHGLSDILSSEEYELATKNWIILHQGEDTVAYDSSIPDPTIGYHPLVSIYYLVDEMLKRKKLKEETSKTRLQMMNSQPFNTEYQYHIPQFNPDTSTPAPPVLAFPQAAYTSRHPPSSAVPASQLQRPRSVTQGSASPTLNAAQGDMSQQQGLATSLFRRLSSKRSKNDEASEGLPPAKTENEMQLEKSNVRNTDMVRRVGSLKITSKEKQQLQLPPLPSASKQLIQSHQRAASAYTASAFSSDAPRVNMQEPPTAHHSTATRADQKLQPDEIVVQESRRYHPSARAKSVGHARKHSLNIPKSTPNSYAIDSDAPPVPQIHLSNNADDEFFDDVDMDEVTFQEDYTKPTKRLSDTSIMSQFEHSIPGSMPSIEYPKTLFLKGFFSVQTTSTKPLPIIRYDIINVLPQLGVKFTEVKGGFVCIHYPSIVSNDEQSAALTEIERTATVVELEEIKTPVTSEESSERTGGKRTSMSSLNSTGKLRRGTSDEPPTPETPVVEGAPSTTSSTSTPSRTHRRKFSLGNGLLGGYRKTKDKEKLTVSTNVSHHQELSIPTTPAPANFIRRNSYDSSESINFDEPDGGSDMLVSSRVEQQNKARSPTVNQASSFDAKDRDAGVSVSKAPLKFEIHIVKVPLIGLYGVQFKKVSGNTWLYKSLASEILNRLNL</sequence>
<evidence type="ECO:0000313" key="14">
    <source>
        <dbReference type="EMBL" id="ODV83947.1"/>
    </source>
</evidence>
<dbReference type="CDD" id="cd14077">
    <property type="entry name" value="STKc_Kin1_2"/>
    <property type="match status" value="1"/>
</dbReference>
<dbReference type="PROSITE" id="PS50011">
    <property type="entry name" value="PROTEIN_KINASE_DOM"/>
    <property type="match status" value="1"/>
</dbReference>
<feature type="non-terminal residue" evidence="14">
    <location>
        <position position="1148"/>
    </location>
</feature>
<feature type="compositionally biased region" description="Polar residues" evidence="11">
    <location>
        <begin position="8"/>
        <end position="24"/>
    </location>
</feature>
<feature type="binding site" evidence="10">
    <location>
        <position position="202"/>
    </location>
    <ligand>
        <name>ATP</name>
        <dbReference type="ChEBI" id="CHEBI:30616"/>
    </ligand>
</feature>
<evidence type="ECO:0000256" key="9">
    <source>
        <dbReference type="ARBA" id="ARBA00048679"/>
    </source>
</evidence>
<feature type="compositionally biased region" description="Polar residues" evidence="11">
    <location>
        <begin position="76"/>
        <end position="92"/>
    </location>
</feature>
<dbReference type="OrthoDB" id="1928777at2759"/>
<dbReference type="FunFam" id="1.10.510.10:FF:000571">
    <property type="entry name" value="Maternal embryonic leucine zipper kinase"/>
    <property type="match status" value="1"/>
</dbReference>
<dbReference type="EMBL" id="KV453860">
    <property type="protein sequence ID" value="ODV83947.1"/>
    <property type="molecule type" value="Genomic_DNA"/>
</dbReference>
<evidence type="ECO:0000313" key="15">
    <source>
        <dbReference type="Proteomes" id="UP000094801"/>
    </source>
</evidence>
<feature type="region of interest" description="Disordered" evidence="11">
    <location>
        <begin position="594"/>
        <end position="679"/>
    </location>
</feature>
<dbReference type="InterPro" id="IPR000719">
    <property type="entry name" value="Prot_kinase_dom"/>
</dbReference>
<comment type="catalytic activity">
    <reaction evidence="9">
        <text>L-seryl-[protein] + ATP = O-phospho-L-seryl-[protein] + ADP + H(+)</text>
        <dbReference type="Rhea" id="RHEA:17989"/>
        <dbReference type="Rhea" id="RHEA-COMP:9863"/>
        <dbReference type="Rhea" id="RHEA-COMP:11604"/>
        <dbReference type="ChEBI" id="CHEBI:15378"/>
        <dbReference type="ChEBI" id="CHEBI:29999"/>
        <dbReference type="ChEBI" id="CHEBI:30616"/>
        <dbReference type="ChEBI" id="CHEBI:83421"/>
        <dbReference type="ChEBI" id="CHEBI:456216"/>
        <dbReference type="EC" id="2.7.11.1"/>
    </reaction>
</comment>
<keyword evidence="4" id="KW-0808">Transferase</keyword>
<protein>
    <recommendedName>
        <fullName evidence="2">non-specific serine/threonine protein kinase</fullName>
        <ecNumber evidence="2">2.7.11.1</ecNumber>
    </recommendedName>
</protein>
<dbReference type="Pfam" id="PF02149">
    <property type="entry name" value="KA1"/>
    <property type="match status" value="1"/>
</dbReference>
<feature type="compositionally biased region" description="Low complexity" evidence="11">
    <location>
        <begin position="978"/>
        <end position="995"/>
    </location>
</feature>
<dbReference type="GO" id="GO:0030447">
    <property type="term" value="P:filamentous growth"/>
    <property type="evidence" value="ECO:0007669"/>
    <property type="project" value="UniProtKB-ARBA"/>
</dbReference>
<evidence type="ECO:0000256" key="3">
    <source>
        <dbReference type="ARBA" id="ARBA00022527"/>
    </source>
</evidence>
<feature type="compositionally biased region" description="Polar residues" evidence="11">
    <location>
        <begin position="139"/>
        <end position="150"/>
    </location>
</feature>
<reference evidence="15" key="1">
    <citation type="submission" date="2016-04" db="EMBL/GenBank/DDBJ databases">
        <title>Comparative genomics of biotechnologically important yeasts.</title>
        <authorList>
            <consortium name="DOE Joint Genome Institute"/>
            <person name="Riley R."/>
            <person name="Haridas S."/>
            <person name="Wolfe K.H."/>
            <person name="Lopes M.R."/>
            <person name="Hittinger C.T."/>
            <person name="Goker M."/>
            <person name="Salamov A."/>
            <person name="Wisecaver J."/>
            <person name="Long T.M."/>
            <person name="Aerts A.L."/>
            <person name="Barry K."/>
            <person name="Choi C."/>
            <person name="Clum A."/>
            <person name="Coughlan A.Y."/>
            <person name="Deshpande S."/>
            <person name="Douglass A.P."/>
            <person name="Hanson S.J."/>
            <person name="Klenk H.-P."/>
            <person name="Labutti K."/>
            <person name="Lapidus A."/>
            <person name="Lindquist E."/>
            <person name="Lipzen A."/>
            <person name="Meier-Kolthoff J.P."/>
            <person name="Ohm R.A."/>
            <person name="Otillar R.P."/>
            <person name="Pangilinan J."/>
            <person name="Peng Y."/>
            <person name="Rokas A."/>
            <person name="Rosa C.A."/>
            <person name="Scheuner C."/>
            <person name="Sibirny A.A."/>
            <person name="Slot J.C."/>
            <person name="Stielow J.B."/>
            <person name="Sun H."/>
            <person name="Kurtzman C.P."/>
            <person name="Blackwell M."/>
            <person name="Grigoriev I.V."/>
            <person name="Jeffries T.W."/>
        </authorList>
    </citation>
    <scope>NUCLEOTIDE SEQUENCE [LARGE SCALE GENOMIC DNA]</scope>
    <source>
        <strain evidence="15">NRRL YB-2248</strain>
    </source>
</reference>
<comment type="similarity">
    <text evidence="1">Belongs to the protein kinase superfamily. CAMK Ser/Thr protein kinase family. NIM1 subfamily.</text>
</comment>